<name>A0A7C5YY76_9CREN</name>
<dbReference type="InterPro" id="IPR004370">
    <property type="entry name" value="4-OT-like_dom"/>
</dbReference>
<sequence length="67" mass="7475">MPVVHVYMWSGLSKEAKVKIAKGITKVFEDIGIPTQVVEVIIHEISKENWAIGGELASEKFRDVKPP</sequence>
<comment type="similarity">
    <text evidence="1">Belongs to the 4-oxalocrotonate tautomerase family.</text>
</comment>
<evidence type="ECO:0000256" key="1">
    <source>
        <dbReference type="ARBA" id="ARBA00006723"/>
    </source>
</evidence>
<accession>A0A7C5YY76</accession>
<reference evidence="4" key="1">
    <citation type="journal article" date="2020" name="mSystems">
        <title>Genome- and Community-Level Interaction Insights into Carbon Utilization and Element Cycling Functions of Hydrothermarchaeota in Hydrothermal Sediment.</title>
        <authorList>
            <person name="Zhou Z."/>
            <person name="Liu Y."/>
            <person name="Xu W."/>
            <person name="Pan J."/>
            <person name="Luo Z.H."/>
            <person name="Li M."/>
        </authorList>
    </citation>
    <scope>NUCLEOTIDE SEQUENCE [LARGE SCALE GENOMIC DNA]</scope>
    <source>
        <strain evidence="4">SpSt-1</strain>
    </source>
</reference>
<dbReference type="AlphaFoldDB" id="A0A7C5YY76"/>
<feature type="domain" description="4-oxalocrotonate tautomerase-like" evidence="3">
    <location>
        <begin position="2"/>
        <end position="57"/>
    </location>
</feature>
<evidence type="ECO:0000259" key="3">
    <source>
        <dbReference type="Pfam" id="PF01361"/>
    </source>
</evidence>
<proteinExistence type="inferred from homology"/>
<protein>
    <submittedName>
        <fullName evidence="4">4-oxalocrotonate tautomerase</fullName>
    </submittedName>
</protein>
<organism evidence="4">
    <name type="scientific">Ignisphaera aggregans</name>
    <dbReference type="NCBI Taxonomy" id="334771"/>
    <lineage>
        <taxon>Archaea</taxon>
        <taxon>Thermoproteota</taxon>
        <taxon>Thermoprotei</taxon>
        <taxon>Desulfurococcales</taxon>
        <taxon>Desulfurococcaceae</taxon>
        <taxon>Ignisphaera</taxon>
    </lineage>
</organism>
<dbReference type="GO" id="GO:0016853">
    <property type="term" value="F:isomerase activity"/>
    <property type="evidence" value="ECO:0007669"/>
    <property type="project" value="UniProtKB-KW"/>
</dbReference>
<dbReference type="PANTHER" id="PTHR35530:SF2">
    <property type="entry name" value="BSL4019 PROTEIN"/>
    <property type="match status" value="1"/>
</dbReference>
<evidence type="ECO:0000256" key="2">
    <source>
        <dbReference type="ARBA" id="ARBA00023235"/>
    </source>
</evidence>
<evidence type="ECO:0000313" key="4">
    <source>
        <dbReference type="EMBL" id="HHR95357.1"/>
    </source>
</evidence>
<dbReference type="EMBL" id="DRUB01000015">
    <property type="protein sequence ID" value="HHR95357.1"/>
    <property type="molecule type" value="Genomic_DNA"/>
</dbReference>
<dbReference type="PANTHER" id="PTHR35530">
    <property type="entry name" value="TAUTOMERASE-RELATED"/>
    <property type="match status" value="1"/>
</dbReference>
<dbReference type="SUPFAM" id="SSF55331">
    <property type="entry name" value="Tautomerase/MIF"/>
    <property type="match status" value="1"/>
</dbReference>
<dbReference type="Pfam" id="PF01361">
    <property type="entry name" value="Tautomerase"/>
    <property type="match status" value="1"/>
</dbReference>
<comment type="caution">
    <text evidence="4">The sequence shown here is derived from an EMBL/GenBank/DDBJ whole genome shotgun (WGS) entry which is preliminary data.</text>
</comment>
<dbReference type="InterPro" id="IPR014347">
    <property type="entry name" value="Tautomerase/MIF_sf"/>
</dbReference>
<gene>
    <name evidence="4" type="ORF">ENL47_00640</name>
</gene>
<keyword evidence="2" id="KW-0413">Isomerase</keyword>
<dbReference type="Gene3D" id="3.30.429.10">
    <property type="entry name" value="Macrophage Migration Inhibitory Factor"/>
    <property type="match status" value="1"/>
</dbReference>